<feature type="domain" description="Glycosyltransferase 2-like" evidence="8">
    <location>
        <begin position="6"/>
        <end position="167"/>
    </location>
</feature>
<reference evidence="9 10" key="1">
    <citation type="submission" date="2023-07" db="EMBL/GenBank/DDBJ databases">
        <title>Genomic Encyclopedia of Type Strains, Phase IV (KMG-IV): sequencing the most valuable type-strain genomes for metagenomic binning, comparative biology and taxonomic classification.</title>
        <authorList>
            <person name="Goeker M."/>
        </authorList>
    </citation>
    <scope>NUCLEOTIDE SEQUENCE [LARGE SCALE GENOMIC DNA]</scope>
    <source>
        <strain evidence="9 10">DSM 17723</strain>
    </source>
</reference>
<keyword evidence="2 9" id="KW-0328">Glycosyltransferase</keyword>
<evidence type="ECO:0000256" key="3">
    <source>
        <dbReference type="ARBA" id="ARBA00022679"/>
    </source>
</evidence>
<proteinExistence type="predicted"/>
<dbReference type="EMBL" id="JAUSTZ010000006">
    <property type="protein sequence ID" value="MDQ0226798.1"/>
    <property type="molecule type" value="Genomic_DNA"/>
</dbReference>
<protein>
    <submittedName>
        <fullName evidence="9">Dolichol-phosphate mannosyltransferase</fullName>
        <ecNumber evidence="9">2.4.1.83</ecNumber>
    </submittedName>
</protein>
<name>A0ABT9Z3F9_9BACI</name>
<keyword evidence="5 7" id="KW-1133">Transmembrane helix</keyword>
<dbReference type="Proteomes" id="UP001232245">
    <property type="component" value="Unassembled WGS sequence"/>
</dbReference>
<evidence type="ECO:0000259" key="8">
    <source>
        <dbReference type="Pfam" id="PF00535"/>
    </source>
</evidence>
<evidence type="ECO:0000313" key="9">
    <source>
        <dbReference type="EMBL" id="MDQ0226798.1"/>
    </source>
</evidence>
<dbReference type="PANTHER" id="PTHR48090:SF1">
    <property type="entry name" value="PROPHAGE BACTOPRENOL GLUCOSYL TRANSFERASE HOMOLOG"/>
    <property type="match status" value="1"/>
</dbReference>
<dbReference type="InterPro" id="IPR001173">
    <property type="entry name" value="Glyco_trans_2-like"/>
</dbReference>
<evidence type="ECO:0000256" key="7">
    <source>
        <dbReference type="SAM" id="Phobius"/>
    </source>
</evidence>
<evidence type="ECO:0000256" key="1">
    <source>
        <dbReference type="ARBA" id="ARBA00004141"/>
    </source>
</evidence>
<organism evidence="9 10">
    <name type="scientific">Metabacillus niabensis</name>
    <dbReference type="NCBI Taxonomy" id="324854"/>
    <lineage>
        <taxon>Bacteria</taxon>
        <taxon>Bacillati</taxon>
        <taxon>Bacillota</taxon>
        <taxon>Bacilli</taxon>
        <taxon>Bacillales</taxon>
        <taxon>Bacillaceae</taxon>
        <taxon>Metabacillus</taxon>
    </lineage>
</organism>
<evidence type="ECO:0000256" key="5">
    <source>
        <dbReference type="ARBA" id="ARBA00022989"/>
    </source>
</evidence>
<dbReference type="CDD" id="cd04187">
    <property type="entry name" value="DPM1_like_bac"/>
    <property type="match status" value="1"/>
</dbReference>
<sequence>MKELISVVVPMYFEEEVADECYKRLKDVMVQNDINYEFIFVNDGSTDRTMDILRRISKEDYRAKIVNFSRNFGHQTAVTAGIDYATGDAIVIIDADLQDPPELIPKLIAKWKEGYEVVYAKRKKRAGESWFKLVTAKYFYRFINYMSDIDIPKDTGDFRLVDRKVAEVFKQMTERNRFVRGMFSWVGFKQTYIEYERDERFAGETKYPLKKMIKFASDGIIAFSTKPLKVVITLGSLAILVSLFVCLYAILTKLFGHQVEAGWTSIMVAITFFSGVQLLSLGIVGQYIARIYDESKNRPMYIVRDTVNIEKEKLEYYASVEEKEVVKTS</sequence>
<dbReference type="InterPro" id="IPR050256">
    <property type="entry name" value="Glycosyltransferase_2"/>
</dbReference>
<accession>A0ABT9Z3F9</accession>
<dbReference type="Gene3D" id="3.90.550.10">
    <property type="entry name" value="Spore Coat Polysaccharide Biosynthesis Protein SpsA, Chain A"/>
    <property type="match status" value="1"/>
</dbReference>
<dbReference type="EC" id="2.4.1.83" evidence="9"/>
<dbReference type="RefSeq" id="WP_095301582.1">
    <property type="nucleotide sequence ID" value="NZ_CADEPK010000381.1"/>
</dbReference>
<evidence type="ECO:0000256" key="6">
    <source>
        <dbReference type="ARBA" id="ARBA00023136"/>
    </source>
</evidence>
<keyword evidence="3 9" id="KW-0808">Transferase</keyword>
<keyword evidence="6 7" id="KW-0472">Membrane</keyword>
<feature type="transmembrane region" description="Helical" evidence="7">
    <location>
        <begin position="263"/>
        <end position="289"/>
    </location>
</feature>
<dbReference type="InterPro" id="IPR029044">
    <property type="entry name" value="Nucleotide-diphossugar_trans"/>
</dbReference>
<keyword evidence="4 7" id="KW-0812">Transmembrane</keyword>
<feature type="transmembrane region" description="Helical" evidence="7">
    <location>
        <begin position="230"/>
        <end position="251"/>
    </location>
</feature>
<evidence type="ECO:0000256" key="4">
    <source>
        <dbReference type="ARBA" id="ARBA00022692"/>
    </source>
</evidence>
<evidence type="ECO:0000256" key="2">
    <source>
        <dbReference type="ARBA" id="ARBA00022676"/>
    </source>
</evidence>
<evidence type="ECO:0000313" key="10">
    <source>
        <dbReference type="Proteomes" id="UP001232245"/>
    </source>
</evidence>
<comment type="caution">
    <text evidence="9">The sequence shown here is derived from an EMBL/GenBank/DDBJ whole genome shotgun (WGS) entry which is preliminary data.</text>
</comment>
<keyword evidence="10" id="KW-1185">Reference proteome</keyword>
<gene>
    <name evidence="9" type="ORF">J2S02_003143</name>
</gene>
<dbReference type="Pfam" id="PF00535">
    <property type="entry name" value="Glycos_transf_2"/>
    <property type="match status" value="1"/>
</dbReference>
<comment type="subcellular location">
    <subcellularLocation>
        <location evidence="1">Membrane</location>
        <topology evidence="1">Multi-pass membrane protein</topology>
    </subcellularLocation>
</comment>
<dbReference type="PANTHER" id="PTHR48090">
    <property type="entry name" value="UNDECAPRENYL-PHOSPHATE 4-DEOXY-4-FORMAMIDO-L-ARABINOSE TRANSFERASE-RELATED"/>
    <property type="match status" value="1"/>
</dbReference>
<dbReference type="SUPFAM" id="SSF53448">
    <property type="entry name" value="Nucleotide-diphospho-sugar transferases"/>
    <property type="match status" value="1"/>
</dbReference>
<dbReference type="GO" id="GO:0004582">
    <property type="term" value="F:dolichyl-phosphate beta-D-mannosyltransferase activity"/>
    <property type="evidence" value="ECO:0007669"/>
    <property type="project" value="UniProtKB-EC"/>
</dbReference>